<dbReference type="EMBL" id="JSUQ01000016">
    <property type="protein sequence ID" value="KHQ51692.1"/>
    <property type="molecule type" value="Genomic_DNA"/>
</dbReference>
<keyword evidence="3" id="KW-0560">Oxidoreductase</keyword>
<gene>
    <name evidence="3" type="ORF">OA50_03855</name>
</gene>
<organism evidence="3 4">
    <name type="scientific">Mameliella alba</name>
    <dbReference type="NCBI Taxonomy" id="561184"/>
    <lineage>
        <taxon>Bacteria</taxon>
        <taxon>Pseudomonadati</taxon>
        <taxon>Pseudomonadota</taxon>
        <taxon>Alphaproteobacteria</taxon>
        <taxon>Rhodobacterales</taxon>
        <taxon>Roseobacteraceae</taxon>
        <taxon>Mameliella</taxon>
    </lineage>
</organism>
<sequence length="260" mass="26921">MSEEQAKPVALVTGGSQGIGRAVAEMLASRGYALAIVALDSPHLAETAKALQERTEALALPADLSNTAAAPGLIAATAERFGRIDALVNCAGATRRGTINDLSDDDWRHGFAVKFFGTVAVTRAAWPHLAKAKGAVITIAGALAHSPSESSMIGGAICSALLNFNKALAETGRRDGVRVNAINPGWIDTGRLDSMLDQRAGKAGHDDRARAAAEMIDELKILRFGQPGDVANLIAFLLSDAGSFIHGAALDIDGGMTKGL</sequence>
<dbReference type="InterPro" id="IPR002347">
    <property type="entry name" value="SDR_fam"/>
</dbReference>
<dbReference type="RefSeq" id="WP_043144498.1">
    <property type="nucleotide sequence ID" value="NZ_JSUQ01000016.1"/>
</dbReference>
<dbReference type="SUPFAM" id="SSF51735">
    <property type="entry name" value="NAD(P)-binding Rossmann-fold domains"/>
    <property type="match status" value="1"/>
</dbReference>
<dbReference type="PANTHER" id="PTHR42879:SF6">
    <property type="entry name" value="NADPH-DEPENDENT REDUCTASE BACG"/>
    <property type="match status" value="1"/>
</dbReference>
<dbReference type="GO" id="GO:0016491">
    <property type="term" value="F:oxidoreductase activity"/>
    <property type="evidence" value="ECO:0007669"/>
    <property type="project" value="UniProtKB-KW"/>
</dbReference>
<reference evidence="3 4" key="1">
    <citation type="submission" date="2014-10" db="EMBL/GenBank/DDBJ databases">
        <title>Genome sequence of Ponticoccus sp. strain UMTAT08 isolated from clonal culture of toxic dinoflagellate Alexandrium tamiyavanichii.</title>
        <authorList>
            <person name="Gan H.Y."/>
            <person name="Muhd D.-D."/>
            <person name="Mohd Noor M.E."/>
            <person name="Yeong Y.S."/>
            <person name="Usup G."/>
        </authorList>
    </citation>
    <scope>NUCLEOTIDE SEQUENCE [LARGE SCALE GENOMIC DNA]</scope>
    <source>
        <strain evidence="3 4">UMTAT08</strain>
    </source>
</reference>
<evidence type="ECO:0000256" key="1">
    <source>
        <dbReference type="ARBA" id="ARBA00006484"/>
    </source>
</evidence>
<dbReference type="FunFam" id="3.40.50.720:FF:000084">
    <property type="entry name" value="Short-chain dehydrogenase reductase"/>
    <property type="match status" value="1"/>
</dbReference>
<feature type="domain" description="Ketoreductase" evidence="2">
    <location>
        <begin position="8"/>
        <end position="158"/>
    </location>
</feature>
<dbReference type="SMART" id="SM00822">
    <property type="entry name" value="PKS_KR"/>
    <property type="match status" value="1"/>
</dbReference>
<dbReference type="PRINTS" id="PR00081">
    <property type="entry name" value="GDHRDH"/>
</dbReference>
<dbReference type="InterPro" id="IPR036291">
    <property type="entry name" value="NAD(P)-bd_dom_sf"/>
</dbReference>
<dbReference type="OrthoDB" id="9789398at2"/>
<keyword evidence="4" id="KW-1185">Reference proteome</keyword>
<evidence type="ECO:0000313" key="4">
    <source>
        <dbReference type="Proteomes" id="UP000030960"/>
    </source>
</evidence>
<comment type="caution">
    <text evidence="3">The sequence shown here is derived from an EMBL/GenBank/DDBJ whole genome shotgun (WGS) entry which is preliminary data.</text>
</comment>
<dbReference type="EC" id="1.1.1.-" evidence="3"/>
<dbReference type="AlphaFoldDB" id="A0A0B3RUB8"/>
<dbReference type="InterPro" id="IPR050259">
    <property type="entry name" value="SDR"/>
</dbReference>
<dbReference type="Gene3D" id="3.40.50.720">
    <property type="entry name" value="NAD(P)-binding Rossmann-like Domain"/>
    <property type="match status" value="1"/>
</dbReference>
<dbReference type="PANTHER" id="PTHR42879">
    <property type="entry name" value="3-OXOACYL-(ACYL-CARRIER-PROTEIN) REDUCTASE"/>
    <property type="match status" value="1"/>
</dbReference>
<accession>A0A0B3RUB8</accession>
<dbReference type="InterPro" id="IPR057326">
    <property type="entry name" value="KR_dom"/>
</dbReference>
<evidence type="ECO:0000313" key="3">
    <source>
        <dbReference type="EMBL" id="KHQ51692.1"/>
    </source>
</evidence>
<dbReference type="Proteomes" id="UP000030960">
    <property type="component" value="Unassembled WGS sequence"/>
</dbReference>
<protein>
    <submittedName>
        <fullName evidence="3">Short-chain dehydrogenase/reductase SDR</fullName>
        <ecNumber evidence="3">1.1.1.-</ecNumber>
    </submittedName>
</protein>
<evidence type="ECO:0000259" key="2">
    <source>
        <dbReference type="SMART" id="SM00822"/>
    </source>
</evidence>
<name>A0A0B3RUB8_9RHOB</name>
<proteinExistence type="inferred from homology"/>
<comment type="similarity">
    <text evidence="1">Belongs to the short-chain dehydrogenases/reductases (SDR) family.</text>
</comment>
<dbReference type="Pfam" id="PF13561">
    <property type="entry name" value="adh_short_C2"/>
    <property type="match status" value="1"/>
</dbReference>